<feature type="region of interest" description="Disordered" evidence="2">
    <location>
        <begin position="101"/>
        <end position="124"/>
    </location>
</feature>
<feature type="compositionally biased region" description="Basic and acidic residues" evidence="2">
    <location>
        <begin position="114"/>
        <end position="124"/>
    </location>
</feature>
<reference evidence="3 4" key="1">
    <citation type="submission" date="2019-12" db="EMBL/GenBank/DDBJ databases">
        <title>Novel species isolated from a subtropical stream in China.</title>
        <authorList>
            <person name="Lu H."/>
        </authorList>
    </citation>
    <scope>NUCLEOTIDE SEQUENCE [LARGE SCALE GENOMIC DNA]</scope>
    <source>
        <strain evidence="3 4">FT109W</strain>
    </source>
</reference>
<evidence type="ECO:0000256" key="1">
    <source>
        <dbReference type="ARBA" id="ARBA00022481"/>
    </source>
</evidence>
<dbReference type="InterPro" id="IPR012902">
    <property type="entry name" value="N_methyl_site"/>
</dbReference>
<evidence type="ECO:0000313" key="3">
    <source>
        <dbReference type="EMBL" id="MYN40402.1"/>
    </source>
</evidence>
<keyword evidence="4" id="KW-1185">Reference proteome</keyword>
<accession>A0ABW9WGZ7</accession>
<evidence type="ECO:0000256" key="2">
    <source>
        <dbReference type="SAM" id="MobiDB-lite"/>
    </source>
</evidence>
<organism evidence="3 4">
    <name type="scientific">Duganella margarita</name>
    <dbReference type="NCBI Taxonomy" id="2692170"/>
    <lineage>
        <taxon>Bacteria</taxon>
        <taxon>Pseudomonadati</taxon>
        <taxon>Pseudomonadota</taxon>
        <taxon>Betaproteobacteria</taxon>
        <taxon>Burkholderiales</taxon>
        <taxon>Oxalobacteraceae</taxon>
        <taxon>Telluria group</taxon>
        <taxon>Duganella</taxon>
    </lineage>
</organism>
<dbReference type="EMBL" id="WWCS01000007">
    <property type="protein sequence ID" value="MYN40402.1"/>
    <property type="molecule type" value="Genomic_DNA"/>
</dbReference>
<dbReference type="Proteomes" id="UP000466332">
    <property type="component" value="Unassembled WGS sequence"/>
</dbReference>
<dbReference type="PRINTS" id="PR00813">
    <property type="entry name" value="BCTERIALGSPG"/>
</dbReference>
<gene>
    <name evidence="3" type="ORF">GTP55_13565</name>
</gene>
<dbReference type="SUPFAM" id="SSF54523">
    <property type="entry name" value="Pili subunits"/>
    <property type="match status" value="1"/>
</dbReference>
<keyword evidence="1" id="KW-0488">Methylation</keyword>
<dbReference type="RefSeq" id="WP_161045459.1">
    <property type="nucleotide sequence ID" value="NZ_WWCS01000007.1"/>
</dbReference>
<dbReference type="InterPro" id="IPR000983">
    <property type="entry name" value="Bac_GSPG_pilin"/>
</dbReference>
<evidence type="ECO:0000313" key="4">
    <source>
        <dbReference type="Proteomes" id="UP000466332"/>
    </source>
</evidence>
<dbReference type="Gene3D" id="3.30.700.10">
    <property type="entry name" value="Glycoprotein, Type 4 Pilin"/>
    <property type="match status" value="1"/>
</dbReference>
<dbReference type="NCBIfam" id="TIGR02532">
    <property type="entry name" value="IV_pilin_GFxxxE"/>
    <property type="match status" value="1"/>
</dbReference>
<dbReference type="PANTHER" id="PTHR30093:SF47">
    <property type="entry name" value="TYPE IV PILUS NON-CORE MINOR PILIN PILE"/>
    <property type="match status" value="1"/>
</dbReference>
<name>A0ABW9WGZ7_9BURK</name>
<dbReference type="PANTHER" id="PTHR30093">
    <property type="entry name" value="GENERAL SECRETION PATHWAY PROTEIN G"/>
    <property type="match status" value="1"/>
</dbReference>
<protein>
    <submittedName>
        <fullName evidence="3">Prepilin-type N-terminal cleavage/methylation domain-containing protein</fullName>
    </submittedName>
</protein>
<dbReference type="Pfam" id="PF07963">
    <property type="entry name" value="N_methyl"/>
    <property type="match status" value="1"/>
</dbReference>
<proteinExistence type="predicted"/>
<comment type="caution">
    <text evidence="3">The sequence shown here is derived from an EMBL/GenBank/DDBJ whole genome shotgun (WGS) entry which is preliminary data.</text>
</comment>
<sequence length="124" mass="13745">MQRNSGFTMIELLVTLAIIGLLVSLAAPRYFGNIDRTREDVLREDLYVMRNALDHFYADRNVYPATLDELVKEKYLRSLPVDPFTQSSNSWLPVAPTDASLGGVADVQSGAPGKGRDGTALRSW</sequence>
<dbReference type="InterPro" id="IPR045584">
    <property type="entry name" value="Pilin-like"/>
</dbReference>